<dbReference type="RefSeq" id="WP_208257370.1">
    <property type="nucleotide sequence ID" value="NZ_JAGEOJ010000008.1"/>
</dbReference>
<evidence type="ECO:0000256" key="1">
    <source>
        <dbReference type="SAM" id="MobiDB-lite"/>
    </source>
</evidence>
<dbReference type="CDD" id="cd15482">
    <property type="entry name" value="Sialidase_non-viral"/>
    <property type="match status" value="1"/>
</dbReference>
<accession>A0A939PBE5</accession>
<sequence length="607" mass="63636">MSVRRIRGSTTLAAVGCMAVALAAAPQAQATAAVPHSRAMSALMNVASPAAPFQRNVQDMPAMAVDPVDPNVLAATGNDLVDMQPCSKEAATRGAACGLPASPAAGGSFNAGVGFSGVYFSYDSGRRWSQPTYKGLTAAGCDAVVEPCTPKPGPIHTVPNYYENGLAARGGASVAFGPVLRNGTFSWSNGSRLYLSTLGATLTNTPIQPGRIDSKRAVMVSHIDDATPARLADQANWSAPVIVPERAPAGSRPTESQIWADNASSSRFFGHVYACYNDFQLTGSDGPIQPTVASSGDGGRTWSTHDVAPPVNSAGEGYRMSCTVRTDSHGVVYAFFNHLSGQFPSFEPAGAQSVMKSFDGGATWTRPVDFMPMNTGCYYVDRIGDRCTQEGPAGTANEPGPSVSIANGAPTGAGATDEIMLAWSDGRFGQNKEAALLSSSKDQAKTWSPPAKVSLPGERVLYTAVAIAPDASRVYLSYNSFTTPFSPTTAAPRLLHGVMRSAAVGRRGEPVGWTTDYTGRTGDARGTSFTTWNYPEFLGYFVSAVATRRYGAGAWTDVSRTADCPAIDQWRQKSLEAGTVLTPAPWPQADCPANFGNSDIASATTAR</sequence>
<dbReference type="Proteomes" id="UP000669179">
    <property type="component" value="Unassembled WGS sequence"/>
</dbReference>
<dbReference type="EMBL" id="JAGEOJ010000008">
    <property type="protein sequence ID" value="MBO2449480.1"/>
    <property type="molecule type" value="Genomic_DNA"/>
</dbReference>
<reference evidence="3" key="1">
    <citation type="submission" date="2021-03" db="EMBL/GenBank/DDBJ databases">
        <authorList>
            <person name="Kanchanasin P."/>
            <person name="Saeng-In P."/>
            <person name="Phongsopitanun W."/>
            <person name="Yuki M."/>
            <person name="Kudo T."/>
            <person name="Ohkuma M."/>
            <person name="Tanasupawat S."/>
        </authorList>
    </citation>
    <scope>NUCLEOTIDE SEQUENCE</scope>
    <source>
        <strain evidence="3">GKU 128</strain>
    </source>
</reference>
<dbReference type="Gene3D" id="2.130.10.10">
    <property type="entry name" value="YVTN repeat-like/Quinoprotein amine dehydrogenase"/>
    <property type="match status" value="1"/>
</dbReference>
<organism evidence="3 4">
    <name type="scientific">Actinomadura barringtoniae</name>
    <dbReference type="NCBI Taxonomy" id="1427535"/>
    <lineage>
        <taxon>Bacteria</taxon>
        <taxon>Bacillati</taxon>
        <taxon>Actinomycetota</taxon>
        <taxon>Actinomycetes</taxon>
        <taxon>Streptosporangiales</taxon>
        <taxon>Thermomonosporaceae</taxon>
        <taxon>Actinomadura</taxon>
    </lineage>
</organism>
<dbReference type="InterPro" id="IPR036278">
    <property type="entry name" value="Sialidase_sf"/>
</dbReference>
<evidence type="ECO:0000256" key="2">
    <source>
        <dbReference type="SAM" id="SignalP"/>
    </source>
</evidence>
<evidence type="ECO:0000313" key="4">
    <source>
        <dbReference type="Proteomes" id="UP000669179"/>
    </source>
</evidence>
<name>A0A939PBE5_9ACTN</name>
<protein>
    <submittedName>
        <fullName evidence="3">Exo-alpha-sialidase</fullName>
    </submittedName>
</protein>
<proteinExistence type="predicted"/>
<feature type="region of interest" description="Disordered" evidence="1">
    <location>
        <begin position="390"/>
        <end position="409"/>
    </location>
</feature>
<gene>
    <name evidence="3" type="ORF">J4573_20430</name>
</gene>
<dbReference type="AlphaFoldDB" id="A0A939PBE5"/>
<keyword evidence="2" id="KW-0732">Signal</keyword>
<comment type="caution">
    <text evidence="3">The sequence shown here is derived from an EMBL/GenBank/DDBJ whole genome shotgun (WGS) entry which is preliminary data.</text>
</comment>
<evidence type="ECO:0000313" key="3">
    <source>
        <dbReference type="EMBL" id="MBO2449480.1"/>
    </source>
</evidence>
<dbReference type="InterPro" id="IPR015943">
    <property type="entry name" value="WD40/YVTN_repeat-like_dom_sf"/>
</dbReference>
<feature type="chain" id="PRO_5038909998" evidence="2">
    <location>
        <begin position="24"/>
        <end position="607"/>
    </location>
</feature>
<dbReference type="SUPFAM" id="SSF50939">
    <property type="entry name" value="Sialidases"/>
    <property type="match status" value="1"/>
</dbReference>
<keyword evidence="4" id="KW-1185">Reference proteome</keyword>
<feature type="signal peptide" evidence="2">
    <location>
        <begin position="1"/>
        <end position="23"/>
    </location>
</feature>